<proteinExistence type="inferred from homology"/>
<dbReference type="GO" id="GO:0042393">
    <property type="term" value="F:histone binding"/>
    <property type="evidence" value="ECO:0007669"/>
    <property type="project" value="TreeGrafter"/>
</dbReference>
<dbReference type="InterPro" id="IPR045199">
    <property type="entry name" value="ATAD2-like"/>
</dbReference>
<dbReference type="SUPFAM" id="SSF52540">
    <property type="entry name" value="P-loop containing nucleoside triphosphate hydrolases"/>
    <property type="match status" value="1"/>
</dbReference>
<dbReference type="GO" id="GO:0005634">
    <property type="term" value="C:nucleus"/>
    <property type="evidence" value="ECO:0007669"/>
    <property type="project" value="TreeGrafter"/>
</dbReference>
<dbReference type="GO" id="GO:0006337">
    <property type="term" value="P:nucleosome disassembly"/>
    <property type="evidence" value="ECO:0007669"/>
    <property type="project" value="TreeGrafter"/>
</dbReference>
<evidence type="ECO:0000313" key="8">
    <source>
        <dbReference type="Proteomes" id="UP000269721"/>
    </source>
</evidence>
<dbReference type="InterPro" id="IPR003959">
    <property type="entry name" value="ATPase_AAA_core"/>
</dbReference>
<dbReference type="Proteomes" id="UP000269721">
    <property type="component" value="Unassembled WGS sequence"/>
</dbReference>
<reference evidence="8" key="1">
    <citation type="journal article" date="2018" name="Nat. Microbiol.">
        <title>Leveraging single-cell genomics to expand the fungal tree of life.</title>
        <authorList>
            <person name="Ahrendt S.R."/>
            <person name="Quandt C.A."/>
            <person name="Ciobanu D."/>
            <person name="Clum A."/>
            <person name="Salamov A."/>
            <person name="Andreopoulos B."/>
            <person name="Cheng J.F."/>
            <person name="Woyke T."/>
            <person name="Pelin A."/>
            <person name="Henrissat B."/>
            <person name="Reynolds N.K."/>
            <person name="Benny G.L."/>
            <person name="Smith M.E."/>
            <person name="James T.Y."/>
            <person name="Grigoriev I.V."/>
        </authorList>
    </citation>
    <scope>NUCLEOTIDE SEQUENCE [LARGE SCALE GENOMIC DNA]</scope>
</reference>
<evidence type="ECO:0000256" key="2">
    <source>
        <dbReference type="ARBA" id="ARBA00022741"/>
    </source>
</evidence>
<dbReference type="PROSITE" id="PS00674">
    <property type="entry name" value="AAA"/>
    <property type="match status" value="1"/>
</dbReference>
<dbReference type="PANTHER" id="PTHR23069">
    <property type="entry name" value="AAA DOMAIN-CONTAINING"/>
    <property type="match status" value="1"/>
</dbReference>
<organism evidence="7 8">
    <name type="scientific">Blyttiomyces helicus</name>
    <dbReference type="NCBI Taxonomy" id="388810"/>
    <lineage>
        <taxon>Eukaryota</taxon>
        <taxon>Fungi</taxon>
        <taxon>Fungi incertae sedis</taxon>
        <taxon>Chytridiomycota</taxon>
        <taxon>Chytridiomycota incertae sedis</taxon>
        <taxon>Chytridiomycetes</taxon>
        <taxon>Chytridiomycetes incertae sedis</taxon>
        <taxon>Blyttiomyces</taxon>
    </lineage>
</organism>
<keyword evidence="4" id="KW-0103">Bromodomain</keyword>
<evidence type="ECO:0000256" key="1">
    <source>
        <dbReference type="ARBA" id="ARBA00006914"/>
    </source>
</evidence>
<dbReference type="GO" id="GO:0003682">
    <property type="term" value="F:chromatin binding"/>
    <property type="evidence" value="ECO:0007669"/>
    <property type="project" value="TreeGrafter"/>
</dbReference>
<dbReference type="GO" id="GO:0045815">
    <property type="term" value="P:transcription initiation-coupled chromatin remodeling"/>
    <property type="evidence" value="ECO:0007669"/>
    <property type="project" value="TreeGrafter"/>
</dbReference>
<dbReference type="InterPro" id="IPR003960">
    <property type="entry name" value="ATPase_AAA_CS"/>
</dbReference>
<dbReference type="FunFam" id="3.40.50.300:FF:000061">
    <property type="entry name" value="ATPase family, AAA domain-containing 2"/>
    <property type="match status" value="1"/>
</dbReference>
<name>A0A4V1IQM5_9FUNG</name>
<evidence type="ECO:0000256" key="3">
    <source>
        <dbReference type="ARBA" id="ARBA00022840"/>
    </source>
</evidence>
<dbReference type="EMBL" id="KZ997702">
    <property type="protein sequence ID" value="RKO87077.1"/>
    <property type="molecule type" value="Genomic_DNA"/>
</dbReference>
<comment type="similarity">
    <text evidence="1 5">Belongs to the AAA ATPase family.</text>
</comment>
<keyword evidence="3 5" id="KW-0067">ATP-binding</keyword>
<dbReference type="InterPro" id="IPR027417">
    <property type="entry name" value="P-loop_NTPase"/>
</dbReference>
<dbReference type="Gene3D" id="1.10.8.60">
    <property type="match status" value="1"/>
</dbReference>
<protein>
    <submittedName>
        <fullName evidence="7">P-loop containing nucleoside triphosphate hydrolase protein</fullName>
    </submittedName>
</protein>
<gene>
    <name evidence="7" type="ORF">BDK51DRAFT_17137</name>
</gene>
<sequence>MKYHAVRSDLIQLIEMVKLPLFYPEAFADVPKGVLFYGPPGNGKTMTARSLAARCSTPTQPVSFILVNASELMTKWLGDSEKAVRDIFHRAKESQPAIIFFDEIDAIAPCRSARQDQVHNSMVGTLLACMDGLKSRGQVIVIGATNRVENIDPALLRPGRFDRKLEFLPPDRHARLKIIETATKAWSGALDADIKTKMAQSTAGFSGADVKVRAPHPLWDIHRPLRAGSIERPLNHLFSHAYRLSASRRA</sequence>
<dbReference type="GO" id="GO:0005524">
    <property type="term" value="F:ATP binding"/>
    <property type="evidence" value="ECO:0007669"/>
    <property type="project" value="UniProtKB-KW"/>
</dbReference>
<dbReference type="GO" id="GO:0016887">
    <property type="term" value="F:ATP hydrolysis activity"/>
    <property type="evidence" value="ECO:0007669"/>
    <property type="project" value="InterPro"/>
</dbReference>
<evidence type="ECO:0000259" key="6">
    <source>
        <dbReference type="SMART" id="SM00382"/>
    </source>
</evidence>
<evidence type="ECO:0000313" key="7">
    <source>
        <dbReference type="EMBL" id="RKO87077.1"/>
    </source>
</evidence>
<keyword evidence="8" id="KW-1185">Reference proteome</keyword>
<dbReference type="AlphaFoldDB" id="A0A4V1IQM5"/>
<evidence type="ECO:0000256" key="4">
    <source>
        <dbReference type="ARBA" id="ARBA00023117"/>
    </source>
</evidence>
<keyword evidence="2 5" id="KW-0547">Nucleotide-binding</keyword>
<accession>A0A4V1IQM5</accession>
<dbReference type="GO" id="GO:0006334">
    <property type="term" value="P:nucleosome assembly"/>
    <property type="evidence" value="ECO:0007669"/>
    <property type="project" value="TreeGrafter"/>
</dbReference>
<dbReference type="Pfam" id="PF00004">
    <property type="entry name" value="AAA"/>
    <property type="match status" value="1"/>
</dbReference>
<dbReference type="OrthoDB" id="5421at2759"/>
<dbReference type="SMART" id="SM00382">
    <property type="entry name" value="AAA"/>
    <property type="match status" value="1"/>
</dbReference>
<dbReference type="InterPro" id="IPR003593">
    <property type="entry name" value="AAA+_ATPase"/>
</dbReference>
<dbReference type="PANTHER" id="PTHR23069:SF0">
    <property type="entry name" value="TAT-BINDING HOMOLOG 7"/>
    <property type="match status" value="1"/>
</dbReference>
<dbReference type="Gene3D" id="3.40.50.300">
    <property type="entry name" value="P-loop containing nucleotide triphosphate hydrolases"/>
    <property type="match status" value="1"/>
</dbReference>
<keyword evidence="7" id="KW-0378">Hydrolase</keyword>
<evidence type="ECO:0000256" key="5">
    <source>
        <dbReference type="RuleBase" id="RU003651"/>
    </source>
</evidence>
<feature type="domain" description="AAA+ ATPase" evidence="6">
    <location>
        <begin position="30"/>
        <end position="171"/>
    </location>
</feature>